<keyword evidence="9" id="KW-0206">Cytoskeleton</keyword>
<dbReference type="InParanoid" id="A0A078AC41"/>
<dbReference type="GO" id="GO:0036064">
    <property type="term" value="C:ciliary basal body"/>
    <property type="evidence" value="ECO:0007669"/>
    <property type="project" value="TreeGrafter"/>
</dbReference>
<evidence type="ECO:0000256" key="5">
    <source>
        <dbReference type="ARBA" id="ARBA00022015"/>
    </source>
</evidence>
<comment type="similarity">
    <text evidence="4">Belongs to the CEP19 family.</text>
</comment>
<organism evidence="12 13">
    <name type="scientific">Stylonychia lemnae</name>
    <name type="common">Ciliate</name>
    <dbReference type="NCBI Taxonomy" id="5949"/>
    <lineage>
        <taxon>Eukaryota</taxon>
        <taxon>Sar</taxon>
        <taxon>Alveolata</taxon>
        <taxon>Ciliophora</taxon>
        <taxon>Intramacronucleata</taxon>
        <taxon>Spirotrichea</taxon>
        <taxon>Stichotrichia</taxon>
        <taxon>Sporadotrichida</taxon>
        <taxon>Oxytrichidae</taxon>
        <taxon>Stylonychinae</taxon>
        <taxon>Stylonychia</taxon>
    </lineage>
</organism>
<evidence type="ECO:0000313" key="13">
    <source>
        <dbReference type="Proteomes" id="UP000039865"/>
    </source>
</evidence>
<evidence type="ECO:0000256" key="1">
    <source>
        <dbReference type="ARBA" id="ARBA00004114"/>
    </source>
</evidence>
<feature type="compositionally biased region" description="Polar residues" evidence="11">
    <location>
        <begin position="70"/>
        <end position="100"/>
    </location>
</feature>
<feature type="compositionally biased region" description="Polar residues" evidence="11">
    <location>
        <begin position="158"/>
        <end position="186"/>
    </location>
</feature>
<accession>A0A078AC41</accession>
<dbReference type="GO" id="GO:0097712">
    <property type="term" value="P:vesicle targeting, trans-Golgi to periciliary membrane compartment"/>
    <property type="evidence" value="ECO:0007669"/>
    <property type="project" value="TreeGrafter"/>
</dbReference>
<feature type="compositionally biased region" description="Acidic residues" evidence="11">
    <location>
        <begin position="219"/>
        <end position="235"/>
    </location>
</feature>
<evidence type="ECO:0000256" key="6">
    <source>
        <dbReference type="ARBA" id="ARBA00022490"/>
    </source>
</evidence>
<keyword evidence="7" id="KW-0970">Cilium biogenesis/degradation</keyword>
<evidence type="ECO:0000313" key="12">
    <source>
        <dbReference type="EMBL" id="CDW79401.1"/>
    </source>
</evidence>
<keyword evidence="10" id="KW-0966">Cell projection</keyword>
<dbReference type="PANTHER" id="PTHR31539:SF1">
    <property type="entry name" value="CENTROSOMAL PROTEIN OF 19 KDA"/>
    <property type="match status" value="1"/>
</dbReference>
<gene>
    <name evidence="12" type="primary">Contig5565.g5954</name>
    <name evidence="12" type="ORF">STYLEM_8389</name>
</gene>
<dbReference type="GO" id="GO:0000922">
    <property type="term" value="C:spindle pole"/>
    <property type="evidence" value="ECO:0007669"/>
    <property type="project" value="TreeGrafter"/>
</dbReference>
<feature type="region of interest" description="Disordered" evidence="11">
    <location>
        <begin position="295"/>
        <end position="320"/>
    </location>
</feature>
<name>A0A078AC41_STYLE</name>
<keyword evidence="13" id="KW-1185">Reference proteome</keyword>
<feature type="compositionally biased region" description="Basic and acidic residues" evidence="11">
    <location>
        <begin position="142"/>
        <end position="152"/>
    </location>
</feature>
<evidence type="ECO:0000256" key="9">
    <source>
        <dbReference type="ARBA" id="ARBA00023212"/>
    </source>
</evidence>
<comment type="subcellular location">
    <subcellularLocation>
        <location evidence="2">Cytoplasm</location>
        <location evidence="2">Cytoskeleton</location>
        <location evidence="2">Cilium basal body</location>
    </subcellularLocation>
    <subcellularLocation>
        <location evidence="1">Cytoplasm</location>
        <location evidence="1">Cytoskeleton</location>
        <location evidence="1">Microtubule organizing center</location>
        <location evidence="1">Centrosome</location>
        <location evidence="1">Centriole</location>
    </subcellularLocation>
    <subcellularLocation>
        <location evidence="3">Cytoplasm</location>
        <location evidence="3">Cytoskeleton</location>
        <location evidence="3">Spindle</location>
    </subcellularLocation>
</comment>
<dbReference type="AlphaFoldDB" id="A0A078AC41"/>
<feature type="compositionally biased region" description="Polar residues" evidence="11">
    <location>
        <begin position="31"/>
        <end position="40"/>
    </location>
</feature>
<keyword evidence="8" id="KW-0969">Cilium</keyword>
<evidence type="ECO:0000256" key="2">
    <source>
        <dbReference type="ARBA" id="ARBA00004120"/>
    </source>
</evidence>
<dbReference type="PANTHER" id="PTHR31539">
    <property type="entry name" value="CENTROSOMAL PROTEIN OF 19K CEP19"/>
    <property type="match status" value="1"/>
</dbReference>
<evidence type="ECO:0000256" key="7">
    <source>
        <dbReference type="ARBA" id="ARBA00022794"/>
    </source>
</evidence>
<sequence>MKEHSKYFQEKVTQNHIQLLVNKVAHKEFNISPNKNGKNTQQAMQSNQNKNQNSYNKFNNGPKTAIENKPNMQQKTQIDASLSSSTSYYEKFSQNKQSPPKKTEKAKEIKPPALSLSKPMSEQPKKTVNPLDQFSSKVMMDQVKEEPKKQLPWEKNNNKIATSTTKSIDQPQARPTTINQNSSLASQPLAPLGKQNLTSLTNLPPPTIQKPKTFQASAWDDDGGWGNDDDDWNFEDIEKPKNNKGAKSNKLNSDSDDGIDYNTLNLNKLSDYEIQKHKKKMDKKYEQNFVKPTDPTFVYDKRKDFKPPASGDDSWDEEDF</sequence>
<feature type="compositionally biased region" description="Basic and acidic residues" evidence="11">
    <location>
        <begin position="101"/>
        <end position="110"/>
    </location>
</feature>
<dbReference type="Proteomes" id="UP000039865">
    <property type="component" value="Unassembled WGS sequence"/>
</dbReference>
<reference evidence="12 13" key="1">
    <citation type="submission" date="2014-06" db="EMBL/GenBank/DDBJ databases">
        <authorList>
            <person name="Swart Estienne"/>
        </authorList>
    </citation>
    <scope>NUCLEOTIDE SEQUENCE [LARGE SCALE GENOMIC DNA]</scope>
    <source>
        <strain evidence="12 13">130c</strain>
    </source>
</reference>
<evidence type="ECO:0000256" key="11">
    <source>
        <dbReference type="SAM" id="MobiDB-lite"/>
    </source>
</evidence>
<feature type="compositionally biased region" description="Low complexity" evidence="11">
    <location>
        <begin position="41"/>
        <end position="60"/>
    </location>
</feature>
<evidence type="ECO:0000256" key="10">
    <source>
        <dbReference type="ARBA" id="ARBA00023273"/>
    </source>
</evidence>
<evidence type="ECO:0000256" key="8">
    <source>
        <dbReference type="ARBA" id="ARBA00023069"/>
    </source>
</evidence>
<keyword evidence="6" id="KW-0963">Cytoplasm</keyword>
<feature type="region of interest" description="Disordered" evidence="11">
    <location>
        <begin position="30"/>
        <end position="260"/>
    </location>
</feature>
<evidence type="ECO:0000256" key="4">
    <source>
        <dbReference type="ARBA" id="ARBA00009371"/>
    </source>
</evidence>
<dbReference type="EMBL" id="CCKQ01007962">
    <property type="protein sequence ID" value="CDW79401.1"/>
    <property type="molecule type" value="Genomic_DNA"/>
</dbReference>
<proteinExistence type="inferred from homology"/>
<dbReference type="GO" id="GO:0005814">
    <property type="term" value="C:centriole"/>
    <property type="evidence" value="ECO:0007669"/>
    <property type="project" value="UniProtKB-SubCell"/>
</dbReference>
<dbReference type="GO" id="GO:0034454">
    <property type="term" value="P:microtubule anchoring at centrosome"/>
    <property type="evidence" value="ECO:0007669"/>
    <property type="project" value="TreeGrafter"/>
</dbReference>
<dbReference type="InterPro" id="IPR029412">
    <property type="entry name" value="CEP19"/>
</dbReference>
<protein>
    <recommendedName>
        <fullName evidence="5">Centrosomal protein of 19 kDa</fullName>
    </recommendedName>
</protein>
<dbReference type="Pfam" id="PF14933">
    <property type="entry name" value="CEP19"/>
    <property type="match status" value="1"/>
</dbReference>
<evidence type="ECO:0000256" key="3">
    <source>
        <dbReference type="ARBA" id="ARBA00004186"/>
    </source>
</evidence>